<name>A0A9W5WWP9_BABOV</name>
<evidence type="ECO:0000313" key="1">
    <source>
        <dbReference type="EMBL" id="GFE56109.1"/>
    </source>
</evidence>
<dbReference type="AlphaFoldDB" id="A0A9W5WWP9"/>
<comment type="caution">
    <text evidence="1">The sequence shown here is derived from an EMBL/GenBank/DDBJ whole genome shotgun (WGS) entry which is preliminary data.</text>
</comment>
<gene>
    <name evidence="1" type="ORF">BaOVIS_034740</name>
</gene>
<protein>
    <recommendedName>
        <fullName evidence="3">C3H1-type domain-containing protein</fullName>
    </recommendedName>
</protein>
<dbReference type="EMBL" id="BLIY01000067">
    <property type="protein sequence ID" value="GFE56109.1"/>
    <property type="molecule type" value="Genomic_DNA"/>
</dbReference>
<evidence type="ECO:0000313" key="2">
    <source>
        <dbReference type="Proteomes" id="UP001057455"/>
    </source>
</evidence>
<evidence type="ECO:0008006" key="3">
    <source>
        <dbReference type="Google" id="ProtNLM"/>
    </source>
</evidence>
<keyword evidence="2" id="KW-1185">Reference proteome</keyword>
<reference evidence="1" key="1">
    <citation type="submission" date="2019-12" db="EMBL/GenBank/DDBJ databases">
        <title>Genome sequence of Babesia ovis.</title>
        <authorList>
            <person name="Yamagishi J."/>
            <person name="Sevinc F."/>
            <person name="Xuan X."/>
        </authorList>
    </citation>
    <scope>NUCLEOTIDE SEQUENCE</scope>
    <source>
        <strain evidence="1">Selcuk</strain>
    </source>
</reference>
<dbReference type="OrthoDB" id="514276at2759"/>
<proteinExistence type="predicted"/>
<sequence>MGAGIPVTKSFDPNVDQPFMSSTFKRRDPNLHFYLPIECPSLKSCTDGSCPLAHSKLEMMFHPLVYKTRKCKMMTGGVCKFSRQCTFYNNDSERMAAQLLWLVWEKTWDLWRQNIETVLRAHNKLTTTITKNLAVVKYYRGDMSQFLKTINGTNNGKSLLDGRLDSLLRSQFSTSHADTDNAGPLNLF</sequence>
<dbReference type="Proteomes" id="UP001057455">
    <property type="component" value="Unassembled WGS sequence"/>
</dbReference>
<organism evidence="1 2">
    <name type="scientific">Babesia ovis</name>
    <dbReference type="NCBI Taxonomy" id="5869"/>
    <lineage>
        <taxon>Eukaryota</taxon>
        <taxon>Sar</taxon>
        <taxon>Alveolata</taxon>
        <taxon>Apicomplexa</taxon>
        <taxon>Aconoidasida</taxon>
        <taxon>Piroplasmida</taxon>
        <taxon>Babesiidae</taxon>
        <taxon>Babesia</taxon>
    </lineage>
</organism>
<accession>A0A9W5WWP9</accession>